<reference evidence="6" key="1">
    <citation type="journal article" date="2017" name="Plant J.">
        <title>The pomegranate (Punica granatum L.) genome and the genomics of punicalagin biosynthesis.</title>
        <authorList>
            <person name="Qin G."/>
            <person name="Xu C."/>
            <person name="Ming R."/>
            <person name="Tang H."/>
            <person name="Guyot R."/>
            <person name="Kramer E.M."/>
            <person name="Hu Y."/>
            <person name="Yi X."/>
            <person name="Qi Y."/>
            <person name="Xu X."/>
            <person name="Gao Z."/>
            <person name="Pan H."/>
            <person name="Jian J."/>
            <person name="Tian Y."/>
            <person name="Yue Z."/>
            <person name="Xu Y."/>
        </authorList>
    </citation>
    <scope>NUCLEOTIDE SEQUENCE [LARGE SCALE GENOMIC DNA]</scope>
    <source>
        <strain evidence="6">cv. Dabenzi</strain>
    </source>
</reference>
<dbReference type="InterPro" id="IPR036390">
    <property type="entry name" value="WH_DNA-bd_sf"/>
</dbReference>
<dbReference type="RefSeq" id="XP_031374659.1">
    <property type="nucleotide sequence ID" value="XM_031518799.1"/>
</dbReference>
<protein>
    <submittedName>
        <fullName evidence="8 9">CDT1-like protein a, chloroplastic</fullName>
    </submittedName>
</protein>
<dbReference type="InterPro" id="IPR045173">
    <property type="entry name" value="Cdt1"/>
</dbReference>
<dbReference type="Gene3D" id="1.10.10.1420">
    <property type="entry name" value="DNA replication factor Cdt1, C-terminal WH domain"/>
    <property type="match status" value="1"/>
</dbReference>
<dbReference type="InterPro" id="IPR038090">
    <property type="entry name" value="Cdt1_C_WH_dom_sf"/>
</dbReference>
<evidence type="ECO:0000313" key="7">
    <source>
        <dbReference type="Proteomes" id="UP000515151"/>
    </source>
</evidence>
<reference evidence="5" key="2">
    <citation type="submission" date="2017-06" db="EMBL/GenBank/DDBJ databases">
        <title>The pomegranate genome and the genomics of punicalagin biosynthesis.</title>
        <authorList>
            <person name="Xu C."/>
        </authorList>
    </citation>
    <scope>NUCLEOTIDE SEQUENCE [LARGE SCALE GENOMIC DNA]</scope>
    <source>
        <tissue evidence="5">Fresh leaf</tissue>
    </source>
</reference>
<evidence type="ECO:0000313" key="9">
    <source>
        <dbReference type="RefSeq" id="XP_031374659.1"/>
    </source>
</evidence>
<gene>
    <name evidence="8 9" type="primary">LOC116189231</name>
    <name evidence="5" type="ORF">CDL15_Pgr005360</name>
</gene>
<dbReference type="Pfam" id="PF08839">
    <property type="entry name" value="CDT1"/>
    <property type="match status" value="1"/>
</dbReference>
<accession>A0A218XE00</accession>
<name>A0A218XE00_PUNGR</name>
<organism evidence="5 6">
    <name type="scientific">Punica granatum</name>
    <name type="common">Pomegranate</name>
    <dbReference type="NCBI Taxonomy" id="22663"/>
    <lineage>
        <taxon>Eukaryota</taxon>
        <taxon>Viridiplantae</taxon>
        <taxon>Streptophyta</taxon>
        <taxon>Embryophyta</taxon>
        <taxon>Tracheophyta</taxon>
        <taxon>Spermatophyta</taxon>
        <taxon>Magnoliopsida</taxon>
        <taxon>eudicotyledons</taxon>
        <taxon>Gunneridae</taxon>
        <taxon>Pentapetalae</taxon>
        <taxon>rosids</taxon>
        <taxon>malvids</taxon>
        <taxon>Myrtales</taxon>
        <taxon>Lythraceae</taxon>
        <taxon>Punica</taxon>
    </lineage>
</organism>
<keyword evidence="2" id="KW-0131">Cell cycle</keyword>
<dbReference type="GeneID" id="116189231"/>
<dbReference type="GO" id="GO:0071163">
    <property type="term" value="P:DNA replication preinitiation complex assembly"/>
    <property type="evidence" value="ECO:0007669"/>
    <property type="project" value="InterPro"/>
</dbReference>
<dbReference type="EMBL" id="MTKT01001941">
    <property type="protein sequence ID" value="OWM82960.1"/>
    <property type="molecule type" value="Genomic_DNA"/>
</dbReference>
<sequence>MDQKQSEKSSGIPRSSRGSEIASQTPQKTNEPLLTEPKLPKRYKIISEFFDQMTCSLRLLSLCKKSPTFRNVSAQVQVLTKREFLYGHLAQIKYILPEAVQTDKILVHDKKTLCVRPDVKITLLFDGIDVHLERSRVIALQELFASRLEDFVSSHPEACDVPEAMLPELFNQSSKVFSQTNYSLEDVGGDSIVQSQPTPEVGNLLEVPDTLQHVRKHFSEVIVPALEKTGLLVSQSPPPPSMRNQESESRGEICIDTVCADSDVVNGQAVNSGQNEVTPEGFPGFTGSTNSTQLTGTGPSVGYVACESPAVKVSSSGENLSIETPAQLTPKRAIPNGDDYQKSTYGDGDKCLPSHKPTKRSLNFFVEGDGNASSFTVGESESCEHVPSNSICATVPIAESSISTSAAVPWQEKCHDAEDHIFSQTRSGMCQQMASSLPGTVAVINDISLAVGCSSVTKEELLHKIIINNFDIVERREAEEQVELLEKLVPGWIYKKSTPSGDTTYSVKRVSSVESVLSRLFST</sequence>
<comment type="similarity">
    <text evidence="1">Belongs to the Cdt1 family.</text>
</comment>
<dbReference type="PANTHER" id="PTHR28637">
    <property type="entry name" value="DNA REPLICATION FACTOR CDT1"/>
    <property type="match status" value="1"/>
</dbReference>
<dbReference type="PANTHER" id="PTHR28637:SF13">
    <property type="entry name" value="EXPRESSED PROTEIN"/>
    <property type="match status" value="1"/>
</dbReference>
<reference evidence="7" key="3">
    <citation type="journal article" date="2020" name="Plant Biotechnol. J.">
        <title>The pomegranate (Punica granatum L.) draft genome dissects genetic divergence between soft- and hard-seeded cultivars.</title>
        <authorList>
            <person name="Luo X."/>
            <person name="Li H."/>
            <person name="Wu Z."/>
            <person name="Yao W."/>
            <person name="Zhao P."/>
            <person name="Cao D."/>
            <person name="Yu H."/>
            <person name="Li K."/>
            <person name="Poudel K."/>
            <person name="Zhao D."/>
            <person name="Zhang F."/>
            <person name="Xia X."/>
            <person name="Chen L."/>
            <person name="Wang Q."/>
            <person name="Jing D."/>
            <person name="Cao S."/>
        </authorList>
    </citation>
    <scope>NUCLEOTIDE SEQUENCE [LARGE SCALE GENOMIC DNA]</scope>
</reference>
<evidence type="ECO:0000256" key="1">
    <source>
        <dbReference type="ARBA" id="ARBA00008356"/>
    </source>
</evidence>
<proteinExistence type="inferred from homology"/>
<feature type="compositionally biased region" description="Polar residues" evidence="3">
    <location>
        <begin position="8"/>
        <end position="32"/>
    </location>
</feature>
<dbReference type="GO" id="GO:0005634">
    <property type="term" value="C:nucleus"/>
    <property type="evidence" value="ECO:0007669"/>
    <property type="project" value="TreeGrafter"/>
</dbReference>
<evidence type="ECO:0000313" key="8">
    <source>
        <dbReference type="RefSeq" id="XP_031374658.1"/>
    </source>
</evidence>
<dbReference type="GO" id="GO:0070182">
    <property type="term" value="F:DNA polymerase binding"/>
    <property type="evidence" value="ECO:0007669"/>
    <property type="project" value="TreeGrafter"/>
</dbReference>
<dbReference type="SUPFAM" id="SSF46785">
    <property type="entry name" value="Winged helix' DNA-binding domain"/>
    <property type="match status" value="1"/>
</dbReference>
<feature type="domain" description="CDT1 Geminin-binding" evidence="4">
    <location>
        <begin position="39"/>
        <end position="168"/>
    </location>
</feature>
<dbReference type="RefSeq" id="XP_031374658.1">
    <property type="nucleotide sequence ID" value="XM_031518798.1"/>
</dbReference>
<feature type="region of interest" description="Disordered" evidence="3">
    <location>
        <begin position="1"/>
        <end position="34"/>
    </location>
</feature>
<dbReference type="AlphaFoldDB" id="A0A218XE00"/>
<dbReference type="GO" id="GO:0003677">
    <property type="term" value="F:DNA binding"/>
    <property type="evidence" value="ECO:0007669"/>
    <property type="project" value="InterPro"/>
</dbReference>
<dbReference type="Proteomes" id="UP000197138">
    <property type="component" value="Unassembled WGS sequence"/>
</dbReference>
<evidence type="ECO:0000313" key="5">
    <source>
        <dbReference type="EMBL" id="OWM82960.1"/>
    </source>
</evidence>
<evidence type="ECO:0000313" key="6">
    <source>
        <dbReference type="Proteomes" id="UP000197138"/>
    </source>
</evidence>
<dbReference type="GO" id="GO:0000076">
    <property type="term" value="P:DNA replication checkpoint signaling"/>
    <property type="evidence" value="ECO:0007669"/>
    <property type="project" value="TreeGrafter"/>
</dbReference>
<dbReference type="Proteomes" id="UP000515151">
    <property type="component" value="Chromosome 8"/>
</dbReference>
<reference evidence="8 9" key="4">
    <citation type="submission" date="2025-04" db="UniProtKB">
        <authorList>
            <consortium name="RefSeq"/>
        </authorList>
    </citation>
    <scope>IDENTIFICATION</scope>
    <source>
        <tissue evidence="8 9">Leaf</tissue>
    </source>
</reference>
<dbReference type="CDD" id="cd08674">
    <property type="entry name" value="Cdt1_m"/>
    <property type="match status" value="1"/>
</dbReference>
<dbReference type="Pfam" id="PF16679">
    <property type="entry name" value="CDT1_C"/>
    <property type="match status" value="1"/>
</dbReference>
<dbReference type="InterPro" id="IPR014939">
    <property type="entry name" value="CDT1_Gemini-bd-like"/>
</dbReference>
<dbReference type="SMART" id="SM01075">
    <property type="entry name" value="CDT1"/>
    <property type="match status" value="1"/>
</dbReference>
<evidence type="ECO:0000256" key="2">
    <source>
        <dbReference type="ARBA" id="ARBA00023306"/>
    </source>
</evidence>
<evidence type="ECO:0000256" key="3">
    <source>
        <dbReference type="SAM" id="MobiDB-lite"/>
    </source>
</evidence>
<dbReference type="GO" id="GO:0030174">
    <property type="term" value="P:regulation of DNA-templated DNA replication initiation"/>
    <property type="evidence" value="ECO:0007669"/>
    <property type="project" value="InterPro"/>
</dbReference>
<keyword evidence="7" id="KW-1185">Reference proteome</keyword>
<dbReference type="GO" id="GO:0000278">
    <property type="term" value="P:mitotic cell cycle"/>
    <property type="evidence" value="ECO:0007669"/>
    <property type="project" value="TreeGrafter"/>
</dbReference>
<evidence type="ECO:0000259" key="4">
    <source>
        <dbReference type="SMART" id="SM01075"/>
    </source>
</evidence>
<dbReference type="OrthoDB" id="341730at2759"/>
<dbReference type="InterPro" id="IPR032054">
    <property type="entry name" value="Cdt1_C"/>
</dbReference>